<accession>A0A921IJE5</accession>
<dbReference type="Pfam" id="PF00589">
    <property type="entry name" value="Phage_integrase"/>
    <property type="match status" value="1"/>
</dbReference>
<reference evidence="6" key="1">
    <citation type="journal article" date="2021" name="PeerJ">
        <title>Extensive microbial diversity within the chicken gut microbiome revealed by metagenomics and culture.</title>
        <authorList>
            <person name="Gilroy R."/>
            <person name="Ravi A."/>
            <person name="Getino M."/>
            <person name="Pursley I."/>
            <person name="Horton D.L."/>
            <person name="Alikhan N.F."/>
            <person name="Baker D."/>
            <person name="Gharbi K."/>
            <person name="Hall N."/>
            <person name="Watson M."/>
            <person name="Adriaenssens E.M."/>
            <person name="Foster-Nyarko E."/>
            <person name="Jarju S."/>
            <person name="Secka A."/>
            <person name="Antonio M."/>
            <person name="Oren A."/>
            <person name="Chaudhuri R.R."/>
            <person name="La Ragione R."/>
            <person name="Hildebrand F."/>
            <person name="Pallen M.J."/>
        </authorList>
    </citation>
    <scope>NUCLEOTIDE SEQUENCE</scope>
    <source>
        <strain evidence="6">ChiBcec21-2208</strain>
    </source>
</reference>
<reference evidence="6" key="2">
    <citation type="submission" date="2021-09" db="EMBL/GenBank/DDBJ databases">
        <authorList>
            <person name="Gilroy R."/>
        </authorList>
    </citation>
    <scope>NUCLEOTIDE SEQUENCE</scope>
    <source>
        <strain evidence="6">ChiBcec21-2208</strain>
    </source>
</reference>
<evidence type="ECO:0000256" key="4">
    <source>
        <dbReference type="SAM" id="MobiDB-lite"/>
    </source>
</evidence>
<feature type="compositionally biased region" description="Acidic residues" evidence="4">
    <location>
        <begin position="128"/>
        <end position="139"/>
    </location>
</feature>
<sequence>CKQALEYYQKARAGLPNLTDKNALFVSKRTGKRLTARRVEQIVARCLQSAGLSGRGFSPHKLRHTAATLMYQGGVDMLALKEILGHESVSTTQIYTHINQQQLRAAVQSSPLAKQQYIQEPSPQKTVDEDEDATENTTE</sequence>
<keyword evidence="3" id="KW-0233">DNA recombination</keyword>
<dbReference type="InterPro" id="IPR050090">
    <property type="entry name" value="Tyrosine_recombinase_XerCD"/>
</dbReference>
<dbReference type="InterPro" id="IPR013762">
    <property type="entry name" value="Integrase-like_cat_sf"/>
</dbReference>
<dbReference type="Proteomes" id="UP000782880">
    <property type="component" value="Unassembled WGS sequence"/>
</dbReference>
<feature type="compositionally biased region" description="Polar residues" evidence="4">
    <location>
        <begin position="109"/>
        <end position="125"/>
    </location>
</feature>
<evidence type="ECO:0000313" key="7">
    <source>
        <dbReference type="Proteomes" id="UP000782880"/>
    </source>
</evidence>
<gene>
    <name evidence="6" type="ORF">K8V20_04410</name>
</gene>
<dbReference type="SUPFAM" id="SSF56349">
    <property type="entry name" value="DNA breaking-rejoining enzymes"/>
    <property type="match status" value="1"/>
</dbReference>
<name>A0A921IJE5_9FIRM</name>
<feature type="domain" description="Tyr recombinase" evidence="5">
    <location>
        <begin position="1"/>
        <end position="108"/>
    </location>
</feature>
<evidence type="ECO:0000256" key="2">
    <source>
        <dbReference type="ARBA" id="ARBA00022908"/>
    </source>
</evidence>
<comment type="caution">
    <text evidence="6">The sequence shown here is derived from an EMBL/GenBank/DDBJ whole genome shotgun (WGS) entry which is preliminary data.</text>
</comment>
<dbReference type="PROSITE" id="PS51898">
    <property type="entry name" value="TYR_RECOMBINASE"/>
    <property type="match status" value="1"/>
</dbReference>
<dbReference type="GO" id="GO:0005737">
    <property type="term" value="C:cytoplasm"/>
    <property type="evidence" value="ECO:0007669"/>
    <property type="project" value="UniProtKB-SubCell"/>
</dbReference>
<evidence type="ECO:0000256" key="3">
    <source>
        <dbReference type="ARBA" id="ARBA00023172"/>
    </source>
</evidence>
<feature type="region of interest" description="Disordered" evidence="4">
    <location>
        <begin position="109"/>
        <end position="139"/>
    </location>
</feature>
<keyword evidence="2" id="KW-0229">DNA integration</keyword>
<dbReference type="GO" id="GO:0015074">
    <property type="term" value="P:DNA integration"/>
    <property type="evidence" value="ECO:0007669"/>
    <property type="project" value="UniProtKB-KW"/>
</dbReference>
<evidence type="ECO:0000259" key="5">
    <source>
        <dbReference type="PROSITE" id="PS51898"/>
    </source>
</evidence>
<organism evidence="6 7">
    <name type="scientific">Subdoligranulum variabile</name>
    <dbReference type="NCBI Taxonomy" id="214851"/>
    <lineage>
        <taxon>Bacteria</taxon>
        <taxon>Bacillati</taxon>
        <taxon>Bacillota</taxon>
        <taxon>Clostridia</taxon>
        <taxon>Eubacteriales</taxon>
        <taxon>Oscillospiraceae</taxon>
        <taxon>Subdoligranulum</taxon>
    </lineage>
</organism>
<dbReference type="PANTHER" id="PTHR30349">
    <property type="entry name" value="PHAGE INTEGRASE-RELATED"/>
    <property type="match status" value="1"/>
</dbReference>
<dbReference type="Gene3D" id="1.10.443.10">
    <property type="entry name" value="Intergrase catalytic core"/>
    <property type="match status" value="1"/>
</dbReference>
<feature type="non-terminal residue" evidence="6">
    <location>
        <position position="1"/>
    </location>
</feature>
<proteinExistence type="predicted"/>
<protein>
    <submittedName>
        <fullName evidence="6">Tyrosine-type recombinase/integrase</fullName>
    </submittedName>
</protein>
<dbReference type="InterPro" id="IPR002104">
    <property type="entry name" value="Integrase_catalytic"/>
</dbReference>
<dbReference type="InterPro" id="IPR011010">
    <property type="entry name" value="DNA_brk_join_enz"/>
</dbReference>
<dbReference type="EMBL" id="DYVE01000113">
    <property type="protein sequence ID" value="HJG27874.1"/>
    <property type="molecule type" value="Genomic_DNA"/>
</dbReference>
<evidence type="ECO:0000313" key="6">
    <source>
        <dbReference type="EMBL" id="HJG27874.1"/>
    </source>
</evidence>
<dbReference type="PANTHER" id="PTHR30349:SF77">
    <property type="entry name" value="TYROSINE RECOMBINASE XERC"/>
    <property type="match status" value="1"/>
</dbReference>
<comment type="subcellular location">
    <subcellularLocation>
        <location evidence="1">Cytoplasm</location>
    </subcellularLocation>
</comment>
<dbReference type="GO" id="GO:0006310">
    <property type="term" value="P:DNA recombination"/>
    <property type="evidence" value="ECO:0007669"/>
    <property type="project" value="UniProtKB-KW"/>
</dbReference>
<dbReference type="AlphaFoldDB" id="A0A921IJE5"/>
<evidence type="ECO:0000256" key="1">
    <source>
        <dbReference type="ARBA" id="ARBA00004496"/>
    </source>
</evidence>
<dbReference type="GO" id="GO:0003677">
    <property type="term" value="F:DNA binding"/>
    <property type="evidence" value="ECO:0007669"/>
    <property type="project" value="InterPro"/>
</dbReference>